<keyword evidence="4" id="KW-0808">Transferase</keyword>
<evidence type="ECO:0000256" key="3">
    <source>
        <dbReference type="ARBA" id="ARBA00022553"/>
    </source>
</evidence>
<keyword evidence="8" id="KW-0902">Two-component regulatory system</keyword>
<gene>
    <name evidence="12" type="ORF">IO98_01665</name>
</gene>
<evidence type="ECO:0000256" key="7">
    <source>
        <dbReference type="ARBA" id="ARBA00022840"/>
    </source>
</evidence>
<dbReference type="GO" id="GO:0016020">
    <property type="term" value="C:membrane"/>
    <property type="evidence" value="ECO:0007669"/>
    <property type="project" value="InterPro"/>
</dbReference>
<keyword evidence="13" id="KW-1185">Reference proteome</keyword>
<dbReference type="Gene3D" id="1.20.5.1930">
    <property type="match status" value="1"/>
</dbReference>
<organism evidence="12 13">
    <name type="scientific">Lacrimispora celerecrescens</name>
    <dbReference type="NCBI Taxonomy" id="29354"/>
    <lineage>
        <taxon>Bacteria</taxon>
        <taxon>Bacillati</taxon>
        <taxon>Bacillota</taxon>
        <taxon>Clostridia</taxon>
        <taxon>Lachnospirales</taxon>
        <taxon>Lachnospiraceae</taxon>
        <taxon>Lacrimispora</taxon>
    </lineage>
</organism>
<keyword evidence="7" id="KW-0067">ATP-binding</keyword>
<comment type="catalytic activity">
    <reaction evidence="1">
        <text>ATP + protein L-histidine = ADP + protein N-phospho-L-histidine.</text>
        <dbReference type="EC" id="2.7.13.3"/>
    </reaction>
</comment>
<dbReference type="SUPFAM" id="SSF55874">
    <property type="entry name" value="ATPase domain of HSP90 chaperone/DNA topoisomerase II/histidine kinase"/>
    <property type="match status" value="1"/>
</dbReference>
<accession>A0A084JSH2</accession>
<comment type="caution">
    <text evidence="12">The sequence shown here is derived from an EMBL/GenBank/DDBJ whole genome shotgun (WGS) entry which is preliminary data.</text>
</comment>
<dbReference type="GO" id="GO:0000155">
    <property type="term" value="F:phosphorelay sensor kinase activity"/>
    <property type="evidence" value="ECO:0007669"/>
    <property type="project" value="InterPro"/>
</dbReference>
<dbReference type="PANTHER" id="PTHR24421">
    <property type="entry name" value="NITRATE/NITRITE SENSOR PROTEIN NARX-RELATED"/>
    <property type="match status" value="1"/>
</dbReference>
<feature type="transmembrane region" description="Helical" evidence="10">
    <location>
        <begin position="56"/>
        <end position="78"/>
    </location>
</feature>
<dbReference type="GO" id="GO:0005524">
    <property type="term" value="F:ATP binding"/>
    <property type="evidence" value="ECO:0007669"/>
    <property type="project" value="UniProtKB-KW"/>
</dbReference>
<keyword evidence="10" id="KW-0812">Transmembrane</keyword>
<evidence type="ECO:0000259" key="11">
    <source>
        <dbReference type="SMART" id="SM00387"/>
    </source>
</evidence>
<sequence>MEAKKINSRIGLLQVVILALNVISVMGISIFIYRTIEKIRRVYAAREFLNGIQAIVWYPYAKIWLCALLLLLLTLSMIIRDRLFPNNNKVILTSLVADFFLCFMIIILLNFNYNGILLLVFSNVIMYVKNGKSRYILAAVAIGSFILADYELLSISYRLYSIQDYISYYSASVQQYLLSIYNILVSLNVIVFVVYCVNIINEQQGNLDEIHGLNEKLQEVNEQLQKYSQMAEKMAETRERNRLAREIHDTLGHTLTGIAAGIDACLTMIGTSPEQTKKQLELISKVTRDGIKDIRRSVSELRPDALERFSLEYAINKMVTDINAVSETRIYFDCRVQNLKFDEDEENAIYRVVQEGITNAMRHGHAKEIWITMKRENQDILIQIKDNGIGCKEMKNGFGTKHMKERIKMLSGVVTFDGSDGFIVNARIPIRRGETYD</sequence>
<keyword evidence="5" id="KW-0547">Nucleotide-binding</keyword>
<keyword evidence="6 12" id="KW-0418">Kinase</keyword>
<dbReference type="Proteomes" id="UP000028525">
    <property type="component" value="Unassembled WGS sequence"/>
</dbReference>
<dbReference type="InterPro" id="IPR036890">
    <property type="entry name" value="HATPase_C_sf"/>
</dbReference>
<keyword evidence="10" id="KW-1133">Transmembrane helix</keyword>
<evidence type="ECO:0000313" key="12">
    <source>
        <dbReference type="EMBL" id="KEZ91906.1"/>
    </source>
</evidence>
<dbReference type="InterPro" id="IPR003594">
    <property type="entry name" value="HATPase_dom"/>
</dbReference>
<keyword evidence="9" id="KW-0175">Coiled coil</keyword>
<dbReference type="OrthoDB" id="9781904at2"/>
<feature type="transmembrane region" description="Helical" evidence="10">
    <location>
        <begin position="180"/>
        <end position="200"/>
    </location>
</feature>
<dbReference type="InterPro" id="IPR011712">
    <property type="entry name" value="Sig_transdc_His_kin_sub3_dim/P"/>
</dbReference>
<protein>
    <recommendedName>
        <fullName evidence="2">histidine kinase</fullName>
        <ecNumber evidence="2">2.7.13.3</ecNumber>
    </recommendedName>
</protein>
<dbReference type="InterPro" id="IPR050482">
    <property type="entry name" value="Sensor_HK_TwoCompSys"/>
</dbReference>
<keyword evidence="3" id="KW-0597">Phosphoprotein</keyword>
<evidence type="ECO:0000256" key="10">
    <source>
        <dbReference type="SAM" id="Phobius"/>
    </source>
</evidence>
<dbReference type="Gene3D" id="3.30.565.10">
    <property type="entry name" value="Histidine kinase-like ATPase, C-terminal domain"/>
    <property type="match status" value="1"/>
</dbReference>
<dbReference type="RefSeq" id="WP_038277365.1">
    <property type="nucleotide sequence ID" value="NZ_JPME01000002.1"/>
</dbReference>
<dbReference type="Pfam" id="PF02518">
    <property type="entry name" value="HATPase_c"/>
    <property type="match status" value="1"/>
</dbReference>
<evidence type="ECO:0000313" key="13">
    <source>
        <dbReference type="Proteomes" id="UP000028525"/>
    </source>
</evidence>
<dbReference type="CDD" id="cd16917">
    <property type="entry name" value="HATPase_UhpB-NarQ-NarX-like"/>
    <property type="match status" value="1"/>
</dbReference>
<dbReference type="Pfam" id="PF07730">
    <property type="entry name" value="HisKA_3"/>
    <property type="match status" value="1"/>
</dbReference>
<evidence type="ECO:0000256" key="1">
    <source>
        <dbReference type="ARBA" id="ARBA00000085"/>
    </source>
</evidence>
<evidence type="ECO:0000256" key="9">
    <source>
        <dbReference type="SAM" id="Coils"/>
    </source>
</evidence>
<feature type="domain" description="Histidine kinase/HSP90-like ATPase" evidence="11">
    <location>
        <begin position="344"/>
        <end position="432"/>
    </location>
</feature>
<evidence type="ECO:0000256" key="2">
    <source>
        <dbReference type="ARBA" id="ARBA00012438"/>
    </source>
</evidence>
<dbReference type="GO" id="GO:0046983">
    <property type="term" value="F:protein dimerization activity"/>
    <property type="evidence" value="ECO:0007669"/>
    <property type="project" value="InterPro"/>
</dbReference>
<dbReference type="SMART" id="SM00387">
    <property type="entry name" value="HATPase_c"/>
    <property type="match status" value="1"/>
</dbReference>
<name>A0A084JSH2_9FIRM</name>
<keyword evidence="10" id="KW-0472">Membrane</keyword>
<dbReference type="EC" id="2.7.13.3" evidence="2"/>
<feature type="transmembrane region" description="Helical" evidence="10">
    <location>
        <begin position="12"/>
        <end position="36"/>
    </location>
</feature>
<proteinExistence type="predicted"/>
<dbReference type="AlphaFoldDB" id="A0A084JSH2"/>
<feature type="transmembrane region" description="Helical" evidence="10">
    <location>
        <begin position="135"/>
        <end position="160"/>
    </location>
</feature>
<reference evidence="12 13" key="1">
    <citation type="submission" date="2014-07" db="EMBL/GenBank/DDBJ databases">
        <title>Draft genome of Clostridium celerecrescens 152B isolated from sediments associated with methane hydrate from Krishna Godavari basin.</title>
        <authorList>
            <person name="Honkalas V.S."/>
            <person name="Dabir A.P."/>
            <person name="Arora P."/>
            <person name="Dhakephalkar P.K."/>
        </authorList>
    </citation>
    <scope>NUCLEOTIDE SEQUENCE [LARGE SCALE GENOMIC DNA]</scope>
    <source>
        <strain evidence="12 13">152B</strain>
    </source>
</reference>
<dbReference type="EMBL" id="JPME01000002">
    <property type="protein sequence ID" value="KEZ91906.1"/>
    <property type="molecule type" value="Genomic_DNA"/>
</dbReference>
<dbReference type="STRING" id="29354.IO98_01665"/>
<dbReference type="PANTHER" id="PTHR24421:SF10">
    <property type="entry name" value="NITRATE_NITRITE SENSOR PROTEIN NARQ"/>
    <property type="match status" value="1"/>
</dbReference>
<feature type="coiled-coil region" evidence="9">
    <location>
        <begin position="210"/>
        <end position="240"/>
    </location>
</feature>
<evidence type="ECO:0000256" key="5">
    <source>
        <dbReference type="ARBA" id="ARBA00022741"/>
    </source>
</evidence>
<evidence type="ECO:0000256" key="8">
    <source>
        <dbReference type="ARBA" id="ARBA00023012"/>
    </source>
</evidence>
<evidence type="ECO:0000256" key="4">
    <source>
        <dbReference type="ARBA" id="ARBA00022679"/>
    </source>
</evidence>
<evidence type="ECO:0000256" key="6">
    <source>
        <dbReference type="ARBA" id="ARBA00022777"/>
    </source>
</evidence>